<feature type="region of interest" description="Disordered" evidence="2">
    <location>
        <begin position="1119"/>
        <end position="1153"/>
    </location>
</feature>
<dbReference type="GO" id="GO:0007099">
    <property type="term" value="P:centriole replication"/>
    <property type="evidence" value="ECO:0007669"/>
    <property type="project" value="TreeGrafter"/>
</dbReference>
<feature type="domain" description="CEP152 CEP63 binding coiled coil" evidence="3">
    <location>
        <begin position="1167"/>
        <end position="1217"/>
    </location>
</feature>
<feature type="compositionally biased region" description="Low complexity" evidence="2">
    <location>
        <begin position="538"/>
        <end position="548"/>
    </location>
</feature>
<dbReference type="PANTHER" id="PTHR10337:SF6">
    <property type="entry name" value="CENTROSOMAL PROTEIN OF 152 KDA"/>
    <property type="match status" value="1"/>
</dbReference>
<feature type="region of interest" description="Disordered" evidence="2">
    <location>
        <begin position="526"/>
        <end position="557"/>
    </location>
</feature>
<comment type="caution">
    <text evidence="4">The sequence shown here is derived from an EMBL/GenBank/DDBJ whole genome shotgun (WGS) entry which is preliminary data.</text>
</comment>
<feature type="compositionally biased region" description="Basic and acidic residues" evidence="2">
    <location>
        <begin position="1397"/>
        <end position="1411"/>
    </location>
</feature>
<organism evidence="4 5">
    <name type="scientific">Muraenolepis orangiensis</name>
    <name type="common">Patagonian moray cod</name>
    <dbReference type="NCBI Taxonomy" id="630683"/>
    <lineage>
        <taxon>Eukaryota</taxon>
        <taxon>Metazoa</taxon>
        <taxon>Chordata</taxon>
        <taxon>Craniata</taxon>
        <taxon>Vertebrata</taxon>
        <taxon>Euteleostomi</taxon>
        <taxon>Actinopterygii</taxon>
        <taxon>Neopterygii</taxon>
        <taxon>Teleostei</taxon>
        <taxon>Neoteleostei</taxon>
        <taxon>Acanthomorphata</taxon>
        <taxon>Zeiogadaria</taxon>
        <taxon>Gadariae</taxon>
        <taxon>Gadiformes</taxon>
        <taxon>Muraenolepidoidei</taxon>
        <taxon>Muraenolepididae</taxon>
        <taxon>Muraenolepis</taxon>
    </lineage>
</organism>
<feature type="coiled-coil region" evidence="1">
    <location>
        <begin position="193"/>
        <end position="276"/>
    </location>
</feature>
<feature type="compositionally biased region" description="Polar residues" evidence="2">
    <location>
        <begin position="1276"/>
        <end position="1290"/>
    </location>
</feature>
<evidence type="ECO:0000256" key="1">
    <source>
        <dbReference type="SAM" id="Coils"/>
    </source>
</evidence>
<feature type="region of interest" description="Disordered" evidence="2">
    <location>
        <begin position="1258"/>
        <end position="1290"/>
    </location>
</feature>
<dbReference type="OrthoDB" id="10064205at2759"/>
<dbReference type="EMBL" id="JANIIK010000110">
    <property type="protein sequence ID" value="KAJ3596388.1"/>
    <property type="molecule type" value="Genomic_DNA"/>
</dbReference>
<dbReference type="GO" id="GO:0005813">
    <property type="term" value="C:centrosome"/>
    <property type="evidence" value="ECO:0007669"/>
    <property type="project" value="TreeGrafter"/>
</dbReference>
<sequence>MLEDSRDSTPEFEYSTCSNNINNANRQDQQPEWTQQSEFSNHPKQTSYENYEEDYSGGSDRHKGEAVHITGYGSHPQRQPLTPAWTQRPHEGYGPQLFPNEAGDQMEYDLEGGDGNQPFFENQNNAKEQFQKVDDPGSGGRRVAHYKANYHPHKPASPPQTLNVQGPRQDEPLEHLQREYLDTAQSTADGQQLVQLQILNKAQQRQMEDLERKLEDSRRNMRYLEHQFAIVKDEKDGLAVSLKESSHLLEEAKEREVQMQNKVKSLDLQVQSLTERDHENLKKQRIADAAVDSIKQQMADLCGSETLSRARQQHDRDLAVMKEQHAASLLGLQQKLDSSSQALKDQTDVGQRLQEQVRQLSRQREEEQLERAGVVNALSQRLEETQRQCAKLLQTGSVQEMSQMHIKLQQALSAKSLSENMNKVLQEDLTDLKEQITMYESAVKHSVITLDQGDDWEKHLSESYVELGIKSATRKKVRVHSSTVMAELAEPKLPQEEQVKQLRVELQRCLGSLKAKRQRIGQLQQELQASRSGGGGLQNMQNMQNMQLPPATPTSPVRVSHLDVAGVSREDCTGLQQEIQQLKEQVETLERKNQSLRQSEEKVRAANTELCTKMREMIQELDQEKQEAAQRYERVQQQYRDDVVQRVRTDLSEEHQAQTDQLISQHQAHLAEANDKLIGVQECYISVCKEKDSLEGRLGSSAEDAFTREKKIKEESSTTLDNLRRQLEAQHQASVDQLKAHWLTEREAAIQQQVTCEVASAKATWREERQPMERTWAQQQAVSRRETAEASSETDDALSTPALPGATLTAEELDSKLRAQKWSLQAEADGTRERAVEEALKQLQTELQKRHLEDMATQVEGAVSRAYGRWLEDLTSLPEYKANLQREKDQWEELLKQKTLTQASQIEQLRGQLEHLKGEQATLLRAELAAARATWTRDKKQEISLLACREQEQRRLGQALRQRAEEDHELQKKELLVRCEDELQQALRESEELWRGQLVEKEQAQQQQAREGFLAELEDALAQIVQSSYRDLVSKAVCQAKKEWQKMSEEKLSCLLRDTQEQQKREIGKIQNSQEARCGKQCSEAVGQLQKKNQELQRHLEKACRQLQHTVRDNKATVHRLKEEQESSEQRALEDHRRELEDVKRAAEETSGGARDRAIAIDLQPGLDEMKRRYLSAVDKIRGDTLRYLQESKQRAAELIRTEVRRERQDTVRRMRRYYMSCLQELLQHGEQASGAEQMIMSAAGKLLAMAKALETPVKKKPSKDHALPIDCPSGLPSSRRTDGSTWSSSPAVELPALGLEEGPHRPHCVTGWKKKLGKAVVQGDRVSGRERETGPDTPHTNTTVATYPASGEPPQRSPFLPPSLSDGIRDLYLQGAGSPGKTGGTVDPELCGKRSVIRETPVRDEGDREWSVAGSDCSDAGQSARGRRQRREQEGEEFERLTLDMSDMTVYTDFAKRPASVPSAKRTCREPTPGSEVPRGQSHHSKAVFSALRQCQQDSGFHSPFSHHK</sequence>
<evidence type="ECO:0000259" key="3">
    <source>
        <dbReference type="Pfam" id="PF25770"/>
    </source>
</evidence>
<feature type="coiled-coil region" evidence="1">
    <location>
        <begin position="877"/>
        <end position="926"/>
    </location>
</feature>
<feature type="region of interest" description="Disordered" evidence="2">
    <location>
        <begin position="767"/>
        <end position="804"/>
    </location>
</feature>
<reference evidence="4" key="1">
    <citation type="submission" date="2022-07" db="EMBL/GenBank/DDBJ databases">
        <title>Chromosome-level genome of Muraenolepis orangiensis.</title>
        <authorList>
            <person name="Kim J."/>
        </authorList>
    </citation>
    <scope>NUCLEOTIDE SEQUENCE</scope>
    <source>
        <strain evidence="4">KU_S4_2022</strain>
        <tissue evidence="4">Muscle</tissue>
    </source>
</reference>
<evidence type="ECO:0000256" key="2">
    <source>
        <dbReference type="SAM" id="MobiDB-lite"/>
    </source>
</evidence>
<keyword evidence="1" id="KW-0175">Coiled coil</keyword>
<feature type="region of interest" description="Disordered" evidence="2">
    <location>
        <begin position="1397"/>
        <end position="1438"/>
    </location>
</feature>
<accession>A0A9Q0DZH6</accession>
<keyword evidence="5" id="KW-1185">Reference proteome</keyword>
<feature type="coiled-coil region" evidence="1">
    <location>
        <begin position="343"/>
        <end position="442"/>
    </location>
</feature>
<dbReference type="Pfam" id="PF25770">
    <property type="entry name" value="CC_CEP63-bind_CEP152"/>
    <property type="match status" value="1"/>
</dbReference>
<feature type="region of interest" description="Disordered" evidence="2">
    <location>
        <begin position="1325"/>
        <end position="1358"/>
    </location>
</feature>
<name>A0A9Q0DZH6_9TELE</name>
<feature type="coiled-coil region" evidence="1">
    <location>
        <begin position="565"/>
        <end position="638"/>
    </location>
</feature>
<feature type="region of interest" description="Disordered" evidence="2">
    <location>
        <begin position="1"/>
        <end position="126"/>
    </location>
</feature>
<dbReference type="Proteomes" id="UP001148018">
    <property type="component" value="Unassembled WGS sequence"/>
</dbReference>
<dbReference type="InterPro" id="IPR051235">
    <property type="entry name" value="CEP152/SHC-Transforming"/>
</dbReference>
<gene>
    <name evidence="4" type="ORF">NHX12_002795</name>
</gene>
<dbReference type="InterPro" id="IPR057659">
    <property type="entry name" value="CEP152_CC"/>
</dbReference>
<feature type="compositionally biased region" description="Polar residues" evidence="2">
    <location>
        <begin position="15"/>
        <end position="49"/>
    </location>
</feature>
<dbReference type="PANTHER" id="PTHR10337">
    <property type="entry name" value="SHC TRANSFORMING PROTEIN"/>
    <property type="match status" value="1"/>
</dbReference>
<evidence type="ECO:0000313" key="4">
    <source>
        <dbReference type="EMBL" id="KAJ3596388.1"/>
    </source>
</evidence>
<evidence type="ECO:0000313" key="5">
    <source>
        <dbReference type="Proteomes" id="UP001148018"/>
    </source>
</evidence>
<proteinExistence type="predicted"/>
<feature type="region of interest" description="Disordered" evidence="2">
    <location>
        <begin position="1457"/>
        <end position="1486"/>
    </location>
</feature>
<protein>
    <recommendedName>
        <fullName evidence="3">CEP152 CEP63 binding coiled coil domain-containing protein</fullName>
    </recommendedName>
</protein>